<organism evidence="2 3">
    <name type="scientific">Papiliotrema laurentii</name>
    <name type="common">Cryptococcus laurentii</name>
    <dbReference type="NCBI Taxonomy" id="5418"/>
    <lineage>
        <taxon>Eukaryota</taxon>
        <taxon>Fungi</taxon>
        <taxon>Dikarya</taxon>
        <taxon>Basidiomycota</taxon>
        <taxon>Agaricomycotina</taxon>
        <taxon>Tremellomycetes</taxon>
        <taxon>Tremellales</taxon>
        <taxon>Rhynchogastremaceae</taxon>
        <taxon>Papiliotrema</taxon>
    </lineage>
</organism>
<evidence type="ECO:0000313" key="3">
    <source>
        <dbReference type="Proteomes" id="UP001182556"/>
    </source>
</evidence>
<feature type="region of interest" description="Disordered" evidence="1">
    <location>
        <begin position="438"/>
        <end position="484"/>
    </location>
</feature>
<keyword evidence="3" id="KW-1185">Reference proteome</keyword>
<feature type="compositionally biased region" description="Basic residues" evidence="1">
    <location>
        <begin position="465"/>
        <end position="476"/>
    </location>
</feature>
<dbReference type="PANTHER" id="PTHR13379:SF0">
    <property type="entry name" value="UPF0415 PROTEIN C7ORF25"/>
    <property type="match status" value="1"/>
</dbReference>
<dbReference type="PANTHER" id="PTHR13379">
    <property type="entry name" value="UNCHARACTERIZED DUF1308"/>
    <property type="match status" value="1"/>
</dbReference>
<evidence type="ECO:0000313" key="2">
    <source>
        <dbReference type="EMBL" id="KAK1923095.1"/>
    </source>
</evidence>
<protein>
    <recommendedName>
        <fullName evidence="4">DUF1308 domain-containing protein</fullName>
    </recommendedName>
</protein>
<name>A0AAD9FKW6_PAPLA</name>
<feature type="compositionally biased region" description="Low complexity" evidence="1">
    <location>
        <begin position="440"/>
        <end position="451"/>
    </location>
</feature>
<proteinExistence type="predicted"/>
<dbReference type="Proteomes" id="UP001182556">
    <property type="component" value="Unassembled WGS sequence"/>
</dbReference>
<dbReference type="EMBL" id="JAODAN010000007">
    <property type="protein sequence ID" value="KAK1923095.1"/>
    <property type="molecule type" value="Genomic_DNA"/>
</dbReference>
<evidence type="ECO:0000256" key="1">
    <source>
        <dbReference type="SAM" id="MobiDB-lite"/>
    </source>
</evidence>
<accession>A0AAD9FKW6</accession>
<comment type="caution">
    <text evidence="2">The sequence shown here is derived from an EMBL/GenBank/DDBJ whole genome shotgun (WGS) entry which is preliminary data.</text>
</comment>
<sequence>MDEVSKAFKTLDDLCTSIKRFKQDYLDRAIFHSPIIDHFHPDDYDQRGITGLNKFLGHAQTERAYVQGLLESSKPPKDLTTNAPNLLAIWDEFMRAPWPISSIAQHMDCGSEGQVKVDVVADGGNVWVKVNTIKESRLMAEFKEQDSYINSDYDDSDVESGCSVSQTQTGITNSITVQAEAVVRAVNAHVRPLGLPVPKVRYVLSRLEESPEGGYADERIPATFAAIRDLGVELILGYQPPVSLPTAVRKPIAPTKRIMLDLSVIVALCCDSTHQPLPRNKDELEERFRPFRLDETGQRVLEDHTNVSKDLRDQLGWEMEHPVLEEIQARLGEAGYKDGDVEWYVTREVKDRTPGIVDLIGGPVEQRRARALYGESEESFWAESRYEGREGILRNLRVKVLESDLEAELLGLELGSRRTMFDRGIVAVCERMISVVEGNPPSSESTRSPSPALVSQPAGKYRGGNGRKARNRKRPHVSFPPPLRLPSTHTLRTLMLGVKGGMTVLTNNRGAIGKIVREMGVHEGLPFERDDEAPTEVQSAAVWVVNPSSLAEWRRVDVERANAELSACDPVT</sequence>
<evidence type="ECO:0008006" key="4">
    <source>
        <dbReference type="Google" id="ProtNLM"/>
    </source>
</evidence>
<reference evidence="2" key="1">
    <citation type="submission" date="2023-02" db="EMBL/GenBank/DDBJ databases">
        <title>Identification and recombinant expression of a fungal hydrolase from Papiliotrema laurentii that hydrolyzes apple cutin and clears colloidal polyester polyurethane.</title>
        <authorList>
            <consortium name="DOE Joint Genome Institute"/>
            <person name="Roman V.A."/>
            <person name="Bojanowski C."/>
            <person name="Crable B.R."/>
            <person name="Wagner D.N."/>
            <person name="Hung C.S."/>
            <person name="Nadeau L.J."/>
            <person name="Schratz L."/>
            <person name="Haridas S."/>
            <person name="Pangilinan J."/>
            <person name="Lipzen A."/>
            <person name="Na H."/>
            <person name="Yan M."/>
            <person name="Ng V."/>
            <person name="Grigoriev I.V."/>
            <person name="Spatafora J.W."/>
            <person name="Barlow D."/>
            <person name="Biffinger J."/>
            <person name="Kelley-Loughnane N."/>
            <person name="Varaljay V.A."/>
            <person name="Crookes-Goodson W.J."/>
        </authorList>
    </citation>
    <scope>NUCLEOTIDE SEQUENCE</scope>
    <source>
        <strain evidence="2">5307AH</strain>
    </source>
</reference>
<dbReference type="AlphaFoldDB" id="A0AAD9FKW6"/>
<gene>
    <name evidence="2" type="ORF">DB88DRAFT_332304</name>
</gene>